<evidence type="ECO:0000256" key="5">
    <source>
        <dbReference type="ARBA" id="ARBA00022801"/>
    </source>
</evidence>
<dbReference type="GO" id="GO:0016787">
    <property type="term" value="F:hydrolase activity"/>
    <property type="evidence" value="ECO:0007669"/>
    <property type="project" value="UniProtKB-KW"/>
</dbReference>
<evidence type="ECO:0000256" key="6">
    <source>
        <dbReference type="ARBA" id="ARBA00022918"/>
    </source>
</evidence>
<evidence type="ECO:0000256" key="2">
    <source>
        <dbReference type="ARBA" id="ARBA00022695"/>
    </source>
</evidence>
<dbReference type="AlphaFoldDB" id="A0AAW2KX70"/>
<dbReference type="InterPro" id="IPR051320">
    <property type="entry name" value="Viral_Replic_Matur_Polypro"/>
</dbReference>
<dbReference type="GO" id="GO:0004519">
    <property type="term" value="F:endonuclease activity"/>
    <property type="evidence" value="ECO:0007669"/>
    <property type="project" value="UniProtKB-KW"/>
</dbReference>
<reference evidence="8" key="1">
    <citation type="submission" date="2020-06" db="EMBL/GenBank/DDBJ databases">
        <authorList>
            <person name="Li T."/>
            <person name="Hu X."/>
            <person name="Zhang T."/>
            <person name="Song X."/>
            <person name="Zhang H."/>
            <person name="Dai N."/>
            <person name="Sheng W."/>
            <person name="Hou X."/>
            <person name="Wei L."/>
        </authorList>
    </citation>
    <scope>NUCLEOTIDE SEQUENCE</scope>
    <source>
        <strain evidence="8">KEN8</strain>
        <tissue evidence="8">Leaf</tissue>
    </source>
</reference>
<keyword evidence="3" id="KW-0540">Nuclease</keyword>
<dbReference type="PANTHER" id="PTHR33064:SF40">
    <property type="entry name" value="REVERSE TRANSCRIPTASE_RETROTRANSPOSON-DERIVED PROTEIN RNASE H-LIKE DOMAIN-CONTAINING PROTEIN"/>
    <property type="match status" value="1"/>
</dbReference>
<feature type="domain" description="Reverse transcriptase RNase H-like" evidence="7">
    <location>
        <begin position="55"/>
        <end position="105"/>
    </location>
</feature>
<evidence type="ECO:0000313" key="8">
    <source>
        <dbReference type="EMBL" id="KAL0310178.1"/>
    </source>
</evidence>
<proteinExistence type="predicted"/>
<dbReference type="Pfam" id="PF17917">
    <property type="entry name" value="RT_RNaseH"/>
    <property type="match status" value="1"/>
</dbReference>
<dbReference type="Gene3D" id="3.10.10.10">
    <property type="entry name" value="HIV Type 1 Reverse Transcriptase, subunit A, domain 1"/>
    <property type="match status" value="1"/>
</dbReference>
<keyword evidence="5" id="KW-0378">Hydrolase</keyword>
<dbReference type="InterPro" id="IPR043502">
    <property type="entry name" value="DNA/RNA_pol_sf"/>
</dbReference>
<dbReference type="InterPro" id="IPR041373">
    <property type="entry name" value="RT_RNaseH"/>
</dbReference>
<keyword evidence="2" id="KW-0548">Nucleotidyltransferase</keyword>
<dbReference type="EMBL" id="JACGWM010000250">
    <property type="protein sequence ID" value="KAL0310178.1"/>
    <property type="molecule type" value="Genomic_DNA"/>
</dbReference>
<dbReference type="SUPFAM" id="SSF56672">
    <property type="entry name" value="DNA/RNA polymerases"/>
    <property type="match status" value="1"/>
</dbReference>
<keyword evidence="6" id="KW-0695">RNA-directed DNA polymerase</keyword>
<keyword evidence="4" id="KW-0255">Endonuclease</keyword>
<reference evidence="8" key="2">
    <citation type="journal article" date="2024" name="Plant">
        <title>Genomic evolution and insights into agronomic trait innovations of Sesamum species.</title>
        <authorList>
            <person name="Miao H."/>
            <person name="Wang L."/>
            <person name="Qu L."/>
            <person name="Liu H."/>
            <person name="Sun Y."/>
            <person name="Le M."/>
            <person name="Wang Q."/>
            <person name="Wei S."/>
            <person name="Zheng Y."/>
            <person name="Lin W."/>
            <person name="Duan Y."/>
            <person name="Cao H."/>
            <person name="Xiong S."/>
            <person name="Wang X."/>
            <person name="Wei L."/>
            <person name="Li C."/>
            <person name="Ma Q."/>
            <person name="Ju M."/>
            <person name="Zhao R."/>
            <person name="Li G."/>
            <person name="Mu C."/>
            <person name="Tian Q."/>
            <person name="Mei H."/>
            <person name="Zhang T."/>
            <person name="Gao T."/>
            <person name="Zhang H."/>
        </authorList>
    </citation>
    <scope>NUCLEOTIDE SEQUENCE</scope>
    <source>
        <strain evidence="8">KEN8</strain>
    </source>
</reference>
<accession>A0AAW2KX70</accession>
<gene>
    <name evidence="8" type="ORF">Scaly_2953600</name>
</gene>
<evidence type="ECO:0000256" key="1">
    <source>
        <dbReference type="ARBA" id="ARBA00022679"/>
    </source>
</evidence>
<name>A0AAW2KX70_9LAMI</name>
<sequence>MAPVELAELRKQLDGLLEVGLVQPSKAPYGSPVLFQRKQDGSMRMCVDYRALNKVDASDRALGGVLVQDKHTVAFESRKLKDAELRYNTHEKEMTAVIHCLEEWSGSCPQSRLVGKSFWENLTLSGAPAEQAQ</sequence>
<evidence type="ECO:0000259" key="7">
    <source>
        <dbReference type="Pfam" id="PF17917"/>
    </source>
</evidence>
<protein>
    <submittedName>
        <fullName evidence="8">Transposon Ty3-G Gag-Pol polyprotein</fullName>
    </submittedName>
</protein>
<evidence type="ECO:0000256" key="3">
    <source>
        <dbReference type="ARBA" id="ARBA00022722"/>
    </source>
</evidence>
<comment type="caution">
    <text evidence="8">The sequence shown here is derived from an EMBL/GenBank/DDBJ whole genome shotgun (WGS) entry which is preliminary data.</text>
</comment>
<keyword evidence="1" id="KW-0808">Transferase</keyword>
<dbReference type="PANTHER" id="PTHR33064">
    <property type="entry name" value="POL PROTEIN"/>
    <property type="match status" value="1"/>
</dbReference>
<dbReference type="GO" id="GO:0003964">
    <property type="term" value="F:RNA-directed DNA polymerase activity"/>
    <property type="evidence" value="ECO:0007669"/>
    <property type="project" value="UniProtKB-KW"/>
</dbReference>
<organism evidence="8">
    <name type="scientific">Sesamum calycinum</name>
    <dbReference type="NCBI Taxonomy" id="2727403"/>
    <lineage>
        <taxon>Eukaryota</taxon>
        <taxon>Viridiplantae</taxon>
        <taxon>Streptophyta</taxon>
        <taxon>Embryophyta</taxon>
        <taxon>Tracheophyta</taxon>
        <taxon>Spermatophyta</taxon>
        <taxon>Magnoliopsida</taxon>
        <taxon>eudicotyledons</taxon>
        <taxon>Gunneridae</taxon>
        <taxon>Pentapetalae</taxon>
        <taxon>asterids</taxon>
        <taxon>lamiids</taxon>
        <taxon>Lamiales</taxon>
        <taxon>Pedaliaceae</taxon>
        <taxon>Sesamum</taxon>
    </lineage>
</organism>
<evidence type="ECO:0000256" key="4">
    <source>
        <dbReference type="ARBA" id="ARBA00022759"/>
    </source>
</evidence>